<keyword evidence="4" id="KW-1185">Reference proteome</keyword>
<dbReference type="InterPro" id="IPR058333">
    <property type="entry name" value="DUF8020"/>
</dbReference>
<evidence type="ECO:0000313" key="3">
    <source>
        <dbReference type="EMBL" id="MVU76146.1"/>
    </source>
</evidence>
<feature type="region of interest" description="Disordered" evidence="1">
    <location>
        <begin position="190"/>
        <end position="211"/>
    </location>
</feature>
<evidence type="ECO:0000313" key="4">
    <source>
        <dbReference type="Proteomes" id="UP000466794"/>
    </source>
</evidence>
<dbReference type="AlphaFoldDB" id="A0A7K1UP84"/>
<dbReference type="Proteomes" id="UP000466794">
    <property type="component" value="Unassembled WGS sequence"/>
</dbReference>
<organism evidence="3 4">
    <name type="scientific">Nocardia terrae</name>
    <dbReference type="NCBI Taxonomy" id="2675851"/>
    <lineage>
        <taxon>Bacteria</taxon>
        <taxon>Bacillati</taxon>
        <taxon>Actinomycetota</taxon>
        <taxon>Actinomycetes</taxon>
        <taxon>Mycobacteriales</taxon>
        <taxon>Nocardiaceae</taxon>
        <taxon>Nocardia</taxon>
    </lineage>
</organism>
<proteinExistence type="predicted"/>
<evidence type="ECO:0000256" key="1">
    <source>
        <dbReference type="SAM" id="MobiDB-lite"/>
    </source>
</evidence>
<accession>A0A7K1UP84</accession>
<sequence>MTPANAEPTTAPPSLTYSVKLQDKKVVTSLRGGTFELSKATTSDVVNVKDGEGRILLTLPLEFHLGATDIPVEPEIQNDGTVLALTPDRPADLSLAQPITVKPVASQAENDRALANFSQQFGLATTIGTFVGTALGATVGCVATLVAGCVAGFLTGATVGGILGTIALGGPTLLISGFDLLNTMEAKDGTTRWADKTTPAPTPQAAAQPGS</sequence>
<protein>
    <recommendedName>
        <fullName evidence="2">DUF8020 domain-containing protein</fullName>
    </recommendedName>
</protein>
<feature type="compositionally biased region" description="Low complexity" evidence="1">
    <location>
        <begin position="197"/>
        <end position="211"/>
    </location>
</feature>
<name>A0A7K1UP84_9NOCA</name>
<gene>
    <name evidence="3" type="ORF">GPX89_02695</name>
</gene>
<reference evidence="3 4" key="1">
    <citation type="submission" date="2019-12" db="EMBL/GenBank/DDBJ databases">
        <title>Nocardia sp. nov. ET3-3 isolated from soil.</title>
        <authorList>
            <person name="Kanchanasin P."/>
            <person name="Tanasupawat S."/>
            <person name="Yuki M."/>
            <person name="Kudo T."/>
        </authorList>
    </citation>
    <scope>NUCLEOTIDE SEQUENCE [LARGE SCALE GENOMIC DNA]</scope>
    <source>
        <strain evidence="3 4">ET3-3</strain>
    </source>
</reference>
<feature type="domain" description="DUF8020" evidence="2">
    <location>
        <begin position="16"/>
        <end position="88"/>
    </location>
</feature>
<evidence type="ECO:0000259" key="2">
    <source>
        <dbReference type="Pfam" id="PF26059"/>
    </source>
</evidence>
<dbReference type="Pfam" id="PF26059">
    <property type="entry name" value="DUF8020"/>
    <property type="match status" value="1"/>
</dbReference>
<dbReference type="EMBL" id="WRPP01000001">
    <property type="protein sequence ID" value="MVU76146.1"/>
    <property type="molecule type" value="Genomic_DNA"/>
</dbReference>
<comment type="caution">
    <text evidence="3">The sequence shown here is derived from an EMBL/GenBank/DDBJ whole genome shotgun (WGS) entry which is preliminary data.</text>
</comment>